<sequence>MSFNHWIPRLEFKIFAALEFGMHATGILLTATMTIFSSNALAQADAYEGDFLIETVNHQLYRAHAKCNLATACQIKIGDGFHLIIRSTQGSLVFFLYSTGNADRPCCTFSNGMRSIEVDNSEQKFALPLYDKSPDTLAYQSLSQAGTLYAIIRK</sequence>
<gene>
    <name evidence="2" type="ORF">HB778_29235</name>
</gene>
<dbReference type="AlphaFoldDB" id="A0A7G6T090"/>
<organism evidence="2 3">
    <name type="scientific">Mesorhizobium huakuii</name>
    <dbReference type="NCBI Taxonomy" id="28104"/>
    <lineage>
        <taxon>Bacteria</taxon>
        <taxon>Pseudomonadati</taxon>
        <taxon>Pseudomonadota</taxon>
        <taxon>Alphaproteobacteria</taxon>
        <taxon>Hyphomicrobiales</taxon>
        <taxon>Phyllobacteriaceae</taxon>
        <taxon>Mesorhizobium</taxon>
    </lineage>
</organism>
<keyword evidence="1" id="KW-0472">Membrane</keyword>
<dbReference type="EMBL" id="CP050296">
    <property type="protein sequence ID" value="QND60172.1"/>
    <property type="molecule type" value="Genomic_DNA"/>
</dbReference>
<keyword evidence="1" id="KW-0812">Transmembrane</keyword>
<evidence type="ECO:0000313" key="3">
    <source>
        <dbReference type="Proteomes" id="UP000515465"/>
    </source>
</evidence>
<protein>
    <submittedName>
        <fullName evidence="2">Uncharacterized protein</fullName>
    </submittedName>
</protein>
<accession>A0A7G6T090</accession>
<reference evidence="2" key="1">
    <citation type="journal article" date="2020" name="Mol. Plant Microbe Interact.">
        <title>Complete genome sequences of four natural Pseudomonas isolates that catabolize a wide range of aromatic compounds relevant to lignin valorization.</title>
        <authorList>
            <person name="Hatmaker E.A."/>
            <person name="Presle G."/>
            <person name="Cannon O."/>
            <person name="Guss A.M."/>
            <person name="Elkins J.G."/>
        </authorList>
    </citation>
    <scope>NUCLEOTIDE SEQUENCE</scope>
    <source>
        <strain evidence="2">583</strain>
    </source>
</reference>
<feature type="transmembrane region" description="Helical" evidence="1">
    <location>
        <begin position="12"/>
        <end position="36"/>
    </location>
</feature>
<evidence type="ECO:0000313" key="2">
    <source>
        <dbReference type="EMBL" id="QND60172.1"/>
    </source>
</evidence>
<evidence type="ECO:0000256" key="1">
    <source>
        <dbReference type="SAM" id="Phobius"/>
    </source>
</evidence>
<name>A0A7G6T090_9HYPH</name>
<dbReference type="Proteomes" id="UP000515465">
    <property type="component" value="Chromosome"/>
</dbReference>
<proteinExistence type="predicted"/>
<dbReference type="RefSeq" id="WP_183458956.1">
    <property type="nucleotide sequence ID" value="NZ_CP050296.1"/>
</dbReference>
<keyword evidence="1" id="KW-1133">Transmembrane helix</keyword>